<dbReference type="AlphaFoldDB" id="A0A170PIC0"/>
<evidence type="ECO:0000313" key="2">
    <source>
        <dbReference type="Proteomes" id="UP000215027"/>
    </source>
</evidence>
<keyword evidence="2" id="KW-1185">Reference proteome</keyword>
<gene>
    <name evidence="1" type="ORF">CFX0092_A2879</name>
</gene>
<evidence type="ECO:0008006" key="3">
    <source>
        <dbReference type="Google" id="ProtNLM"/>
    </source>
</evidence>
<proteinExistence type="predicted"/>
<dbReference type="EMBL" id="LN890655">
    <property type="protein sequence ID" value="CUS04757.2"/>
    <property type="molecule type" value="Genomic_DNA"/>
</dbReference>
<sequence>MGKAKKLAPGDPAPAGFCLDKDGQPVELSTFWAGGAILLTFLRHFG</sequence>
<dbReference type="OrthoDB" id="9809746at2"/>
<dbReference type="KEGG" id="pbf:CFX0092_A2879"/>
<reference evidence="1" key="1">
    <citation type="submission" date="2016-01" db="EMBL/GenBank/DDBJ databases">
        <authorList>
            <person name="Mcilroy J.S."/>
            <person name="Karst M S."/>
            <person name="Albertsen M."/>
        </authorList>
    </citation>
    <scope>NUCLEOTIDE SEQUENCE</scope>
    <source>
        <strain evidence="1">Cfx-K</strain>
    </source>
</reference>
<dbReference type="Proteomes" id="UP000215027">
    <property type="component" value="Chromosome I"/>
</dbReference>
<protein>
    <recommendedName>
        <fullName evidence="3">Alkyl hydroperoxide reductase subunit C/ Thiol specific antioxidant domain-containing protein</fullName>
    </recommendedName>
</protein>
<evidence type="ECO:0000313" key="1">
    <source>
        <dbReference type="EMBL" id="CUS04757.2"/>
    </source>
</evidence>
<organism evidence="1 2">
    <name type="scientific">Candidatus Promineifilum breve</name>
    <dbReference type="NCBI Taxonomy" id="1806508"/>
    <lineage>
        <taxon>Bacteria</taxon>
        <taxon>Bacillati</taxon>
        <taxon>Chloroflexota</taxon>
        <taxon>Ardenticatenia</taxon>
        <taxon>Candidatus Promineifilales</taxon>
        <taxon>Candidatus Promineifilaceae</taxon>
        <taxon>Candidatus Promineifilum</taxon>
    </lineage>
</organism>
<accession>A0A170PIC0</accession>
<name>A0A170PIC0_9CHLR</name>